<dbReference type="AlphaFoldDB" id="A0A5S4H2C2"/>
<comment type="caution">
    <text evidence="3">The sequence shown here is derived from an EMBL/GenBank/DDBJ whole genome shotgun (WGS) entry which is preliminary data.</text>
</comment>
<dbReference type="Proteomes" id="UP000305238">
    <property type="component" value="Unassembled WGS sequence"/>
</dbReference>
<feature type="transmembrane region" description="Helical" evidence="2">
    <location>
        <begin position="124"/>
        <end position="144"/>
    </location>
</feature>
<dbReference type="EMBL" id="VCKZ01000248">
    <property type="protein sequence ID" value="TMR32960.1"/>
    <property type="molecule type" value="Genomic_DNA"/>
</dbReference>
<protein>
    <submittedName>
        <fullName evidence="3">Uncharacterized protein</fullName>
    </submittedName>
</protein>
<proteinExistence type="predicted"/>
<feature type="transmembrane region" description="Helical" evidence="2">
    <location>
        <begin position="30"/>
        <end position="51"/>
    </location>
</feature>
<gene>
    <name evidence="3" type="ORF">ETD96_28325</name>
</gene>
<keyword evidence="2" id="KW-0812">Transmembrane</keyword>
<keyword evidence="4" id="KW-1185">Reference proteome</keyword>
<evidence type="ECO:0000313" key="3">
    <source>
        <dbReference type="EMBL" id="TMR32960.1"/>
    </source>
</evidence>
<evidence type="ECO:0000256" key="1">
    <source>
        <dbReference type="SAM" id="MobiDB-lite"/>
    </source>
</evidence>
<sequence>MTGDEPAGGTIDLTKRPTSRRPEPERQGPAWIVVPARVVALIVVLPLRLVHDLFVLLGRGLRGTGRTLYRWLLAPLGRLAAAIGRGIAAVLDFLLLRPLRWLAVVVVLGFLRWFGRGSGRLARWFYRALIAPVGRFFAMLGRGLGRLLELVLLRPLVWLIGVLIVLPATLLWRYVLRPPLLVLGWLCRVAWSGLTWLGRGTLLVLGALAAGVVWSWRALGRCLGWLGRVLFVIPARALWRYVLAPIVAGAVGAWRLAARLLRWLWRTFVVLPVRVVVVVPARWVGTNVLRPIGHGIAAAWRVSVLEPARSVRRTMRQATRDVRLALRRTFRGH</sequence>
<feature type="transmembrane region" description="Helical" evidence="2">
    <location>
        <begin position="196"/>
        <end position="216"/>
    </location>
</feature>
<feature type="transmembrane region" description="Helical" evidence="2">
    <location>
        <begin position="71"/>
        <end position="94"/>
    </location>
</feature>
<reference evidence="3 4" key="1">
    <citation type="submission" date="2019-05" db="EMBL/GenBank/DDBJ databases">
        <title>Draft genome sequence of Actinomadura geliboluensis A8036.</title>
        <authorList>
            <person name="Saricaoglu S."/>
            <person name="Isik K."/>
        </authorList>
    </citation>
    <scope>NUCLEOTIDE SEQUENCE [LARGE SCALE GENOMIC DNA]</scope>
    <source>
        <strain evidence="3 4">A8036</strain>
    </source>
</reference>
<feature type="transmembrane region" description="Helical" evidence="2">
    <location>
        <begin position="156"/>
        <end position="176"/>
    </location>
</feature>
<keyword evidence="2" id="KW-1133">Transmembrane helix</keyword>
<feature type="transmembrane region" description="Helical" evidence="2">
    <location>
        <begin position="101"/>
        <end position="118"/>
    </location>
</feature>
<name>A0A5S4H2C2_9ACTN</name>
<keyword evidence="2" id="KW-0472">Membrane</keyword>
<accession>A0A5S4H2C2</accession>
<feature type="region of interest" description="Disordered" evidence="1">
    <location>
        <begin position="1"/>
        <end position="26"/>
    </location>
</feature>
<evidence type="ECO:0000313" key="4">
    <source>
        <dbReference type="Proteomes" id="UP000305238"/>
    </source>
</evidence>
<evidence type="ECO:0000256" key="2">
    <source>
        <dbReference type="SAM" id="Phobius"/>
    </source>
</evidence>
<dbReference type="OrthoDB" id="4538058at2"/>
<feature type="transmembrane region" description="Helical" evidence="2">
    <location>
        <begin position="237"/>
        <end position="257"/>
    </location>
</feature>
<dbReference type="RefSeq" id="WP_138639549.1">
    <property type="nucleotide sequence ID" value="NZ_JASWDG010000019.1"/>
</dbReference>
<organism evidence="3 4">
    <name type="scientific">Actinomadura geliboluensis</name>
    <dbReference type="NCBI Taxonomy" id="882440"/>
    <lineage>
        <taxon>Bacteria</taxon>
        <taxon>Bacillati</taxon>
        <taxon>Actinomycetota</taxon>
        <taxon>Actinomycetes</taxon>
        <taxon>Streptosporangiales</taxon>
        <taxon>Thermomonosporaceae</taxon>
        <taxon>Actinomadura</taxon>
    </lineage>
</organism>